<dbReference type="PANTHER" id="PTHR13710:SF105">
    <property type="entry name" value="ATP-DEPENDENT DNA HELICASE Q1"/>
    <property type="match status" value="1"/>
</dbReference>
<dbReference type="GO" id="GO:0005694">
    <property type="term" value="C:chromosome"/>
    <property type="evidence" value="ECO:0007669"/>
    <property type="project" value="TreeGrafter"/>
</dbReference>
<evidence type="ECO:0000256" key="7">
    <source>
        <dbReference type="SAM" id="MobiDB-lite"/>
    </source>
</evidence>
<comment type="similarity">
    <text evidence="1">Belongs to the helicase family. RecQ subfamily.</text>
</comment>
<name>A0A397TU38_9GLOM</name>
<keyword evidence="3" id="KW-0413">Isomerase</keyword>
<proteinExistence type="inferred from homology"/>
<dbReference type="EMBL" id="QKWP01003076">
    <property type="protein sequence ID" value="RIB01530.1"/>
    <property type="molecule type" value="Genomic_DNA"/>
</dbReference>
<dbReference type="Proteomes" id="UP000266673">
    <property type="component" value="Unassembled WGS sequence"/>
</dbReference>
<dbReference type="InterPro" id="IPR027417">
    <property type="entry name" value="P-loop_NTPase"/>
</dbReference>
<keyword evidence="2" id="KW-0238">DNA-binding</keyword>
<evidence type="ECO:0000256" key="5">
    <source>
        <dbReference type="ARBA" id="ARBA00034808"/>
    </source>
</evidence>
<dbReference type="OrthoDB" id="10261556at2759"/>
<accession>A0A397TU38</accession>
<dbReference type="STRING" id="44941.A0A397TU38"/>
<evidence type="ECO:0000256" key="6">
    <source>
        <dbReference type="SAM" id="Coils"/>
    </source>
</evidence>
<dbReference type="Pfam" id="PF00270">
    <property type="entry name" value="DEAD"/>
    <property type="match status" value="1"/>
</dbReference>
<evidence type="ECO:0000313" key="9">
    <source>
        <dbReference type="EMBL" id="RIB01530.1"/>
    </source>
</evidence>
<feature type="coiled-coil region" evidence="6">
    <location>
        <begin position="148"/>
        <end position="175"/>
    </location>
</feature>
<gene>
    <name evidence="9" type="ORF">C2G38_2256135</name>
</gene>
<protein>
    <recommendedName>
        <fullName evidence="5">DNA 3'-5' helicase</fullName>
        <ecNumber evidence="5">5.6.2.4</ecNumber>
    </recommendedName>
</protein>
<dbReference type="GO" id="GO:0009378">
    <property type="term" value="F:four-way junction helicase activity"/>
    <property type="evidence" value="ECO:0007669"/>
    <property type="project" value="TreeGrafter"/>
</dbReference>
<feature type="domain" description="Helicase ATP-binding" evidence="8">
    <location>
        <begin position="684"/>
        <end position="851"/>
    </location>
</feature>
<dbReference type="PANTHER" id="PTHR13710">
    <property type="entry name" value="DNA HELICASE RECQ FAMILY MEMBER"/>
    <property type="match status" value="1"/>
</dbReference>
<dbReference type="EC" id="5.6.2.4" evidence="5"/>
<dbReference type="GO" id="GO:0000724">
    <property type="term" value="P:double-strand break repair via homologous recombination"/>
    <property type="evidence" value="ECO:0007669"/>
    <property type="project" value="TreeGrafter"/>
</dbReference>
<dbReference type="SUPFAM" id="SSF52540">
    <property type="entry name" value="P-loop containing nucleoside triphosphate hydrolases"/>
    <property type="match status" value="1"/>
</dbReference>
<dbReference type="GO" id="GO:0043138">
    <property type="term" value="F:3'-5' DNA helicase activity"/>
    <property type="evidence" value="ECO:0007669"/>
    <property type="project" value="UniProtKB-EC"/>
</dbReference>
<sequence length="998" mass="114407">MNIQSDDISGNQNNDSGQTTAESNQQDTIETNRELNTPQADIAHRSTILRDNGTALVLYTSFSLQVLELHQKLVAFPARKWIPLLPGYTIYTKLNNHYFQLKINTNTHFLNSNLQIKNRVIIINGRKTLLSQYEQALIVKYNEKVEQIYNKNRVISRLEKKLAQLQTKLNSIDSSTNLAQFEDKNNDNTLELKVTQQMEQLQLGSMILVDTKEYNELPNLSYSSLVAAVGLMSGLNRHSLQSALGCLGITSQISKPTYYKYQMQLFLPLIQCAQLSVNNALIKACQFALFKPQIPGIEPILAIGFDVSWSHLRNAGQASGEFIYQEIIPGYTHKPILAFHVVQKSRQVFDSITSQSKTIFEVNFNKSSHSNKTLSHVPIINRIYADLKHASKNIRKALLNKQYIRFHKFEQHIMRWYNGCAYTAGLRIGDPNISSPLEKKLRAMQIDGLILHLRNDHSKCWNEICWTKNDPHIILQEPNLMNSSTNEINTFQQMLKNIYHLPIGQEIATTYRSSQNKAFNCCKLVYLDKKIDYWKSFEVWHALAILHYNEGYLSIMASIREYTCEKDFSENDFLNLTLIEYKRTNQQQLNISRICERNNKRANQFANIRKELIGFDFSQSGYGFCNLCYSYLLLGYNERLINQNSAALSITPLSLQSFEKQIVLIAKKVFGYTTLRNGQAKAIKHYLEDKKDTLVLMKTGGGKSLCFVISALLFDGLTIVISPLISLIQDQVIEMLKKGIPCAGIYTTSEQTKETEAKIFEEIVLGLIKILYVTPERVLTNVKFSIFLNQLYKTNKLQFVIDEFLNFSESWKNLGQLKRIYPEARILALTATITYQDIEELRINLNIPISNFEVVHEEPLIRSELIYSKNGKIKIIIATSVFGMVINVGCNRFHNTSYGKMIHYLINAIYDNCQRRISNNPQEIDASDEILELLEVVKVFTLRYSNVMPGEIVDVFSRSNNAEVKKRGFESLDFYSSNKPKPKKLKTKELAKSFSSIS</sequence>
<keyword evidence="6" id="KW-0175">Coiled coil</keyword>
<dbReference type="GO" id="GO:0005524">
    <property type="term" value="F:ATP binding"/>
    <property type="evidence" value="ECO:0007669"/>
    <property type="project" value="InterPro"/>
</dbReference>
<feature type="region of interest" description="Disordered" evidence="7">
    <location>
        <begin position="1"/>
        <end position="37"/>
    </location>
</feature>
<reference evidence="9 10" key="1">
    <citation type="submission" date="2018-06" db="EMBL/GenBank/DDBJ databases">
        <title>Comparative genomics reveals the genomic features of Rhizophagus irregularis, R. cerebriforme, R. diaphanum and Gigaspora rosea, and their symbiotic lifestyle signature.</title>
        <authorList>
            <person name="Morin E."/>
            <person name="San Clemente H."/>
            <person name="Chen E.C.H."/>
            <person name="De La Providencia I."/>
            <person name="Hainaut M."/>
            <person name="Kuo A."/>
            <person name="Kohler A."/>
            <person name="Murat C."/>
            <person name="Tang N."/>
            <person name="Roy S."/>
            <person name="Loubradou J."/>
            <person name="Henrissat B."/>
            <person name="Grigoriev I.V."/>
            <person name="Corradi N."/>
            <person name="Roux C."/>
            <person name="Martin F.M."/>
        </authorList>
    </citation>
    <scope>NUCLEOTIDE SEQUENCE [LARGE SCALE GENOMIC DNA]</scope>
    <source>
        <strain evidence="9 10">DAOM 194757</strain>
    </source>
</reference>
<evidence type="ECO:0000256" key="4">
    <source>
        <dbReference type="ARBA" id="ARBA00034617"/>
    </source>
</evidence>
<dbReference type="SMART" id="SM00487">
    <property type="entry name" value="DEXDc"/>
    <property type="match status" value="1"/>
</dbReference>
<evidence type="ECO:0000259" key="8">
    <source>
        <dbReference type="PROSITE" id="PS51192"/>
    </source>
</evidence>
<evidence type="ECO:0000256" key="3">
    <source>
        <dbReference type="ARBA" id="ARBA00023235"/>
    </source>
</evidence>
<dbReference type="InterPro" id="IPR011545">
    <property type="entry name" value="DEAD/DEAH_box_helicase_dom"/>
</dbReference>
<dbReference type="InterPro" id="IPR014001">
    <property type="entry name" value="Helicase_ATP-bd"/>
</dbReference>
<dbReference type="AlphaFoldDB" id="A0A397TU38"/>
<dbReference type="Gene3D" id="3.40.50.300">
    <property type="entry name" value="P-loop containing nucleotide triphosphate hydrolases"/>
    <property type="match status" value="1"/>
</dbReference>
<dbReference type="GO" id="GO:0003677">
    <property type="term" value="F:DNA binding"/>
    <property type="evidence" value="ECO:0007669"/>
    <property type="project" value="UniProtKB-KW"/>
</dbReference>
<keyword evidence="10" id="KW-1185">Reference proteome</keyword>
<evidence type="ECO:0000313" key="10">
    <source>
        <dbReference type="Proteomes" id="UP000266673"/>
    </source>
</evidence>
<dbReference type="PROSITE" id="PS51192">
    <property type="entry name" value="HELICASE_ATP_BIND_1"/>
    <property type="match status" value="1"/>
</dbReference>
<evidence type="ECO:0000256" key="2">
    <source>
        <dbReference type="ARBA" id="ARBA00023125"/>
    </source>
</evidence>
<comment type="catalytic activity">
    <reaction evidence="4">
        <text>Couples ATP hydrolysis with the unwinding of duplex DNA by translocating in the 3'-5' direction.</text>
        <dbReference type="EC" id="5.6.2.4"/>
    </reaction>
</comment>
<evidence type="ECO:0000256" key="1">
    <source>
        <dbReference type="ARBA" id="ARBA00005446"/>
    </source>
</evidence>
<comment type="caution">
    <text evidence="9">The sequence shown here is derived from an EMBL/GenBank/DDBJ whole genome shotgun (WGS) entry which is preliminary data.</text>
</comment>
<dbReference type="GO" id="GO:0005737">
    <property type="term" value="C:cytoplasm"/>
    <property type="evidence" value="ECO:0007669"/>
    <property type="project" value="TreeGrafter"/>
</dbReference>
<dbReference type="CDD" id="cd17920">
    <property type="entry name" value="DEXHc_RecQ"/>
    <property type="match status" value="1"/>
</dbReference>
<organism evidence="9 10">
    <name type="scientific">Gigaspora rosea</name>
    <dbReference type="NCBI Taxonomy" id="44941"/>
    <lineage>
        <taxon>Eukaryota</taxon>
        <taxon>Fungi</taxon>
        <taxon>Fungi incertae sedis</taxon>
        <taxon>Mucoromycota</taxon>
        <taxon>Glomeromycotina</taxon>
        <taxon>Glomeromycetes</taxon>
        <taxon>Diversisporales</taxon>
        <taxon>Gigasporaceae</taxon>
        <taxon>Gigaspora</taxon>
    </lineage>
</organism>